<feature type="compositionally biased region" description="Low complexity" evidence="1">
    <location>
        <begin position="315"/>
        <end position="330"/>
    </location>
</feature>
<proteinExistence type="predicted"/>
<evidence type="ECO:0000313" key="2">
    <source>
        <dbReference type="EMBL" id="KZW00452.1"/>
    </source>
</evidence>
<accession>A0A165NAC4</accession>
<evidence type="ECO:0000313" key="3">
    <source>
        <dbReference type="Proteomes" id="UP000077266"/>
    </source>
</evidence>
<dbReference type="Proteomes" id="UP000077266">
    <property type="component" value="Unassembled WGS sequence"/>
</dbReference>
<name>A0A165NAC4_EXIGL</name>
<feature type="compositionally biased region" description="Acidic residues" evidence="1">
    <location>
        <begin position="345"/>
        <end position="354"/>
    </location>
</feature>
<dbReference type="OrthoDB" id="3358956at2759"/>
<feature type="region of interest" description="Disordered" evidence="1">
    <location>
        <begin position="240"/>
        <end position="499"/>
    </location>
</feature>
<keyword evidence="3" id="KW-1185">Reference proteome</keyword>
<feature type="compositionally biased region" description="Low complexity" evidence="1">
    <location>
        <begin position="435"/>
        <end position="446"/>
    </location>
</feature>
<dbReference type="STRING" id="1314781.A0A165NAC4"/>
<dbReference type="AlphaFoldDB" id="A0A165NAC4"/>
<reference evidence="2 3" key="1">
    <citation type="journal article" date="2016" name="Mol. Biol. Evol.">
        <title>Comparative Genomics of Early-Diverging Mushroom-Forming Fungi Provides Insights into the Origins of Lignocellulose Decay Capabilities.</title>
        <authorList>
            <person name="Nagy L.G."/>
            <person name="Riley R."/>
            <person name="Tritt A."/>
            <person name="Adam C."/>
            <person name="Daum C."/>
            <person name="Floudas D."/>
            <person name="Sun H."/>
            <person name="Yadav J.S."/>
            <person name="Pangilinan J."/>
            <person name="Larsson K.H."/>
            <person name="Matsuura K."/>
            <person name="Barry K."/>
            <person name="Labutti K."/>
            <person name="Kuo R."/>
            <person name="Ohm R.A."/>
            <person name="Bhattacharya S.S."/>
            <person name="Shirouzu T."/>
            <person name="Yoshinaga Y."/>
            <person name="Martin F.M."/>
            <person name="Grigoriev I.V."/>
            <person name="Hibbett D.S."/>
        </authorList>
    </citation>
    <scope>NUCLEOTIDE SEQUENCE [LARGE SCALE GENOMIC DNA]</scope>
    <source>
        <strain evidence="2 3">HHB12029</strain>
    </source>
</reference>
<gene>
    <name evidence="2" type="ORF">EXIGLDRAFT_830843</name>
</gene>
<feature type="region of interest" description="Disordered" evidence="1">
    <location>
        <begin position="538"/>
        <end position="560"/>
    </location>
</feature>
<feature type="compositionally biased region" description="Basic residues" evidence="1">
    <location>
        <begin position="397"/>
        <end position="407"/>
    </location>
</feature>
<sequence>MPPHPEQAQLESLCQNESTLKRAQALLTLVKARTGSGTGSNIKNRAGLPAICAFLASQELQNDDVSEEVAQRSSFLDRRAFGATLTVVRTVLHPDDEPRVTRRASRSFDPNEKKRATFEGLAAEHGVSGATVVGMREARDELANSKDKRAIQLVLPKNANLLTCVVFAWACKVVQTRGFNPDRLREAWNLSRENWKLAAATVDDVCEKAYANLVNTPTTKEPRTPSSSARRKHDDLFNNLLKGSASKDKVIGQGPDTSSSPTRPAATPSTPSLQKPTKQVYVELVARVRPSASSKDNEKVVSSEMSSPRPPAAPVPKASSSATASPIKSAMKAKPTSPSKRSFVDVEEDMDMDVDTPTKKPKAKACPVDVGVSPTKSVLLPDIDTPTKNPFLNTPTKGKRTPKKHSPSKSTPRQPPSTSRRLTRSAARNSFAGGSYYESDIDNNSSDSEEAVADPKRNLFTEHVAASTASDTSDAEDEVHARAHVTSSKMKRTGNGRETSRTLKGRLAFVFRDRQALYVIDPVLAAKVRAWKKVQVHVQTEKEASEETPMRKPGKRKARV</sequence>
<evidence type="ECO:0000256" key="1">
    <source>
        <dbReference type="SAM" id="MobiDB-lite"/>
    </source>
</evidence>
<feature type="compositionally biased region" description="Low complexity" evidence="1">
    <location>
        <begin position="408"/>
        <end position="420"/>
    </location>
</feature>
<organism evidence="2 3">
    <name type="scientific">Exidia glandulosa HHB12029</name>
    <dbReference type="NCBI Taxonomy" id="1314781"/>
    <lineage>
        <taxon>Eukaryota</taxon>
        <taxon>Fungi</taxon>
        <taxon>Dikarya</taxon>
        <taxon>Basidiomycota</taxon>
        <taxon>Agaricomycotina</taxon>
        <taxon>Agaricomycetes</taxon>
        <taxon>Auriculariales</taxon>
        <taxon>Exidiaceae</taxon>
        <taxon>Exidia</taxon>
    </lineage>
</organism>
<protein>
    <submittedName>
        <fullName evidence="2">Uncharacterized protein</fullName>
    </submittedName>
</protein>
<feature type="compositionally biased region" description="Polar residues" evidence="1">
    <location>
        <begin position="386"/>
        <end position="396"/>
    </location>
</feature>
<dbReference type="EMBL" id="KV425901">
    <property type="protein sequence ID" value="KZW00452.1"/>
    <property type="molecule type" value="Genomic_DNA"/>
</dbReference>
<feature type="compositionally biased region" description="Low complexity" evidence="1">
    <location>
        <begin position="257"/>
        <end position="272"/>
    </location>
</feature>
<dbReference type="InParanoid" id="A0A165NAC4"/>
<feature type="compositionally biased region" description="Basic and acidic residues" evidence="1">
    <location>
        <begin position="539"/>
        <end position="550"/>
    </location>
</feature>